<gene>
    <name evidence="1" type="ORF">M0M44_11340</name>
</gene>
<dbReference type="Proteomes" id="UP000829998">
    <property type="component" value="Chromosome"/>
</dbReference>
<sequence>MENEKKHYYFNDPVFFFSYSQSSGIGTLTPDTSAVFEIKPTVGGFLAPSLAEVKRDAIDAPAPGLMIYNSTENCLEFWNAIGWFNTCVDGKLELSANGTAKASTYNCGGSGTGPLSAGIDAVAAQDIFVTVTKKALITYVPCCKRHCFYRFCFF</sequence>
<reference evidence="1 2" key="1">
    <citation type="submission" date="2022-04" db="EMBL/GenBank/DDBJ databases">
        <authorList>
            <person name="Ra J.-S."/>
            <person name="Kim S.-B."/>
        </authorList>
    </citation>
    <scope>NUCLEOTIDE SEQUENCE [LARGE SCALE GENOMIC DNA]</scope>
    <source>
        <strain evidence="1 2">MMS21-Er5</strain>
    </source>
</reference>
<dbReference type="RefSeq" id="WP_248729855.1">
    <property type="nucleotide sequence ID" value="NZ_CP096829.1"/>
</dbReference>
<evidence type="ECO:0000313" key="2">
    <source>
        <dbReference type="Proteomes" id="UP000829998"/>
    </source>
</evidence>
<keyword evidence="2" id="KW-1185">Reference proteome</keyword>
<protein>
    <submittedName>
        <fullName evidence="1">Uncharacterized protein</fullName>
    </submittedName>
</protein>
<accession>A0ABY4LYM5</accession>
<evidence type="ECO:0000313" key="1">
    <source>
        <dbReference type="EMBL" id="UPZ17917.1"/>
    </source>
</evidence>
<organism evidence="1 2">
    <name type="scientific">Flavobacterium humidisoli</name>
    <dbReference type="NCBI Taxonomy" id="2937442"/>
    <lineage>
        <taxon>Bacteria</taxon>
        <taxon>Pseudomonadati</taxon>
        <taxon>Bacteroidota</taxon>
        <taxon>Flavobacteriia</taxon>
        <taxon>Flavobacteriales</taxon>
        <taxon>Flavobacteriaceae</taxon>
        <taxon>Flavobacterium</taxon>
    </lineage>
</organism>
<name>A0ABY4LYM5_9FLAO</name>
<dbReference type="EMBL" id="CP096829">
    <property type="protein sequence ID" value="UPZ17917.1"/>
    <property type="molecule type" value="Genomic_DNA"/>
</dbReference>
<proteinExistence type="predicted"/>